<gene>
    <name evidence="1" type="ORF">EZS28_012798</name>
</gene>
<accession>A0A5J4W9X1</accession>
<reference evidence="1 2" key="1">
    <citation type="submission" date="2019-03" db="EMBL/GenBank/DDBJ databases">
        <title>Single cell metagenomics reveals metabolic interactions within the superorganism composed of flagellate Streblomastix strix and complex community of Bacteroidetes bacteria on its surface.</title>
        <authorList>
            <person name="Treitli S.C."/>
            <person name="Kolisko M."/>
            <person name="Husnik F."/>
            <person name="Keeling P."/>
            <person name="Hampl V."/>
        </authorList>
    </citation>
    <scope>NUCLEOTIDE SEQUENCE [LARGE SCALE GENOMIC DNA]</scope>
    <source>
        <strain evidence="1">ST1C</strain>
    </source>
</reference>
<name>A0A5J4W9X1_9EUKA</name>
<protein>
    <submittedName>
        <fullName evidence="1">Uncharacterized protein</fullName>
    </submittedName>
</protein>
<comment type="caution">
    <text evidence="1">The sequence shown here is derived from an EMBL/GenBank/DDBJ whole genome shotgun (WGS) entry which is preliminary data.</text>
</comment>
<dbReference type="Proteomes" id="UP000324800">
    <property type="component" value="Unassembled WGS sequence"/>
</dbReference>
<organism evidence="1 2">
    <name type="scientific">Streblomastix strix</name>
    <dbReference type="NCBI Taxonomy" id="222440"/>
    <lineage>
        <taxon>Eukaryota</taxon>
        <taxon>Metamonada</taxon>
        <taxon>Preaxostyla</taxon>
        <taxon>Oxymonadida</taxon>
        <taxon>Streblomastigidae</taxon>
        <taxon>Streblomastix</taxon>
    </lineage>
</organism>
<evidence type="ECO:0000313" key="2">
    <source>
        <dbReference type="Proteomes" id="UP000324800"/>
    </source>
</evidence>
<proteinExistence type="predicted"/>
<sequence>MFKFKYNEKDPIFFSAPAVIIMTQPADLAINRGYLHLQLIELLPISVPNPILPRTCSLQLNLYFPYAVQISVITDSYEKTLLLSLYIVLKVSF</sequence>
<dbReference type="EMBL" id="SNRW01002801">
    <property type="protein sequence ID" value="KAA6391677.1"/>
    <property type="molecule type" value="Genomic_DNA"/>
</dbReference>
<dbReference type="AlphaFoldDB" id="A0A5J4W9X1"/>
<evidence type="ECO:0000313" key="1">
    <source>
        <dbReference type="EMBL" id="KAA6391677.1"/>
    </source>
</evidence>